<evidence type="ECO:0000256" key="2">
    <source>
        <dbReference type="ARBA" id="ARBA00022540"/>
    </source>
</evidence>
<dbReference type="EMBL" id="KZ998588">
    <property type="protein sequence ID" value="RKO85962.1"/>
    <property type="molecule type" value="Genomic_DNA"/>
</dbReference>
<protein>
    <submittedName>
        <fullName evidence="8">P-loop containing nucleoside triphosphate hydrolase protein</fullName>
    </submittedName>
</protein>
<name>A0A4P9W2J2_9FUNG</name>
<organism evidence="8 9">
    <name type="scientific">Blyttiomyces helicus</name>
    <dbReference type="NCBI Taxonomy" id="388810"/>
    <lineage>
        <taxon>Eukaryota</taxon>
        <taxon>Fungi</taxon>
        <taxon>Fungi incertae sedis</taxon>
        <taxon>Chytridiomycota</taxon>
        <taxon>Chytridiomycota incertae sedis</taxon>
        <taxon>Chytridiomycetes</taxon>
        <taxon>Chytridiomycetes incertae sedis</taxon>
        <taxon>Blyttiomyces</taxon>
    </lineage>
</organism>
<evidence type="ECO:0000256" key="5">
    <source>
        <dbReference type="ARBA" id="ARBA00023134"/>
    </source>
</evidence>
<dbReference type="GO" id="GO:0003743">
    <property type="term" value="F:translation initiation factor activity"/>
    <property type="evidence" value="ECO:0007669"/>
    <property type="project" value="UniProtKB-KW"/>
</dbReference>
<dbReference type="Pfam" id="PF00009">
    <property type="entry name" value="GTP_EFTU"/>
    <property type="match status" value="1"/>
</dbReference>
<feature type="domain" description="Tr-type G" evidence="7">
    <location>
        <begin position="184"/>
        <end position="333"/>
    </location>
</feature>
<dbReference type="InterPro" id="IPR000795">
    <property type="entry name" value="T_Tr_GTP-bd_dom"/>
</dbReference>
<dbReference type="GO" id="GO:0003924">
    <property type="term" value="F:GTPase activity"/>
    <property type="evidence" value="ECO:0007669"/>
    <property type="project" value="InterPro"/>
</dbReference>
<feature type="region of interest" description="Disordered" evidence="6">
    <location>
        <begin position="1"/>
        <end position="71"/>
    </location>
</feature>
<comment type="similarity">
    <text evidence="1">Belongs to the TRAFAC class translation factor GTPase superfamily. Classic translation factor GTPase family. IF-2 subfamily.</text>
</comment>
<dbReference type="Gene3D" id="3.40.50.300">
    <property type="entry name" value="P-loop containing nucleotide triphosphate hydrolases"/>
    <property type="match status" value="1"/>
</dbReference>
<evidence type="ECO:0000256" key="3">
    <source>
        <dbReference type="ARBA" id="ARBA00022741"/>
    </source>
</evidence>
<evidence type="ECO:0000313" key="9">
    <source>
        <dbReference type="Proteomes" id="UP000269721"/>
    </source>
</evidence>
<dbReference type="FunFam" id="3.40.50.300:FF:000019">
    <property type="entry name" value="Translation initiation factor IF-2"/>
    <property type="match status" value="1"/>
</dbReference>
<gene>
    <name evidence="8" type="ORF">BDK51DRAFT_28786</name>
</gene>
<keyword evidence="2" id="KW-0396">Initiation factor</keyword>
<evidence type="ECO:0000256" key="1">
    <source>
        <dbReference type="ARBA" id="ARBA00007733"/>
    </source>
</evidence>
<feature type="non-terminal residue" evidence="8">
    <location>
        <position position="333"/>
    </location>
</feature>
<reference evidence="9" key="1">
    <citation type="journal article" date="2018" name="Nat. Microbiol.">
        <title>Leveraging single-cell genomics to expand the fungal tree of life.</title>
        <authorList>
            <person name="Ahrendt S.R."/>
            <person name="Quandt C.A."/>
            <person name="Ciobanu D."/>
            <person name="Clum A."/>
            <person name="Salamov A."/>
            <person name="Andreopoulos B."/>
            <person name="Cheng J.F."/>
            <person name="Woyke T."/>
            <person name="Pelin A."/>
            <person name="Henrissat B."/>
            <person name="Reynolds N.K."/>
            <person name="Benny G.L."/>
            <person name="Smith M.E."/>
            <person name="James T.Y."/>
            <person name="Grigoriev I.V."/>
        </authorList>
    </citation>
    <scope>NUCLEOTIDE SEQUENCE [LARGE SCALE GENOMIC DNA]</scope>
</reference>
<dbReference type="SUPFAM" id="SSF52540">
    <property type="entry name" value="P-loop containing nucleoside triphosphate hydrolases"/>
    <property type="match status" value="1"/>
</dbReference>
<dbReference type="AlphaFoldDB" id="A0A4P9W2J2"/>
<proteinExistence type="inferred from homology"/>
<dbReference type="NCBIfam" id="TIGR00231">
    <property type="entry name" value="small_GTP"/>
    <property type="match status" value="1"/>
</dbReference>
<dbReference type="GO" id="GO:0005737">
    <property type="term" value="C:cytoplasm"/>
    <property type="evidence" value="ECO:0007669"/>
    <property type="project" value="TreeGrafter"/>
</dbReference>
<sequence>MLESQSTKETDSLWGSVRAAPPRPDSDAAPRAAPVLPHPTRIDSSRPVRGRPPPNAGYSREPAPKFGAPRPKDALVRVAPDAGKEAWQKRVLKKPAGQQKTKDVLIPHSISIQNLSNIMGVRFQSLAAKMKRLGFEDTAPDYILNSENASLIVMEYDMNPIVSTVAVVDVHPRPEPEDWSAFPLRPPVVTIMGHVDHGKTTLLDTLRKASVAAGEAGHITQHIGAFSVLLPSKQTITFLDTPGHAAFSAMRERGAKVTDIVVLVVAADDGVMPQTIEAIQHANSAGVPIIVAINKCDKPNVDIKKVKEGLLRYNVVLEDYGGDVPSVQVSGLT</sequence>
<evidence type="ECO:0000259" key="7">
    <source>
        <dbReference type="PROSITE" id="PS51722"/>
    </source>
</evidence>
<evidence type="ECO:0000313" key="8">
    <source>
        <dbReference type="EMBL" id="RKO85962.1"/>
    </source>
</evidence>
<dbReference type="PANTHER" id="PTHR43381">
    <property type="entry name" value="TRANSLATION INITIATION FACTOR IF-2-RELATED"/>
    <property type="match status" value="1"/>
</dbReference>
<keyword evidence="4" id="KW-0648">Protein biosynthesis</keyword>
<keyword evidence="9" id="KW-1185">Reference proteome</keyword>
<dbReference type="InterPro" id="IPR005225">
    <property type="entry name" value="Small_GTP-bd"/>
</dbReference>
<keyword evidence="3" id="KW-0547">Nucleotide-binding</keyword>
<accession>A0A4P9W2J2</accession>
<dbReference type="PROSITE" id="PS51722">
    <property type="entry name" value="G_TR_2"/>
    <property type="match status" value="1"/>
</dbReference>
<dbReference type="GO" id="GO:0005525">
    <property type="term" value="F:GTP binding"/>
    <property type="evidence" value="ECO:0007669"/>
    <property type="project" value="UniProtKB-KW"/>
</dbReference>
<evidence type="ECO:0000256" key="4">
    <source>
        <dbReference type="ARBA" id="ARBA00022917"/>
    </source>
</evidence>
<keyword evidence="5" id="KW-0342">GTP-binding</keyword>
<dbReference type="InterPro" id="IPR015760">
    <property type="entry name" value="TIF_IF2"/>
</dbReference>
<dbReference type="Proteomes" id="UP000269721">
    <property type="component" value="Unassembled WGS sequence"/>
</dbReference>
<dbReference type="CDD" id="cd01887">
    <property type="entry name" value="IF2_eIF5B"/>
    <property type="match status" value="1"/>
</dbReference>
<dbReference type="OrthoDB" id="361630at2759"/>
<evidence type="ECO:0000256" key="6">
    <source>
        <dbReference type="SAM" id="MobiDB-lite"/>
    </source>
</evidence>
<dbReference type="PANTHER" id="PTHR43381:SF20">
    <property type="entry name" value="TRANSLATION INITIATION FACTOR IF-2, MITOCHONDRIAL"/>
    <property type="match status" value="1"/>
</dbReference>
<keyword evidence="8" id="KW-0378">Hydrolase</keyword>
<dbReference type="InterPro" id="IPR027417">
    <property type="entry name" value="P-loop_NTPase"/>
</dbReference>
<feature type="compositionally biased region" description="Basic and acidic residues" evidence="6">
    <location>
        <begin position="1"/>
        <end position="11"/>
    </location>
</feature>